<dbReference type="AlphaFoldDB" id="A0A0A1TBS5"/>
<keyword evidence="4" id="KW-1185">Reference proteome</keyword>
<evidence type="ECO:0000256" key="1">
    <source>
        <dbReference type="SAM" id="Coils"/>
    </source>
</evidence>
<feature type="compositionally biased region" description="Low complexity" evidence="2">
    <location>
        <begin position="158"/>
        <end position="172"/>
    </location>
</feature>
<proteinExistence type="predicted"/>
<evidence type="ECO:0000313" key="4">
    <source>
        <dbReference type="Proteomes" id="UP000039046"/>
    </source>
</evidence>
<sequence>MPVAERGRPPPPGVAASRAINRNPLTPKVAAKGSPVGSPMNRKPQGPLPMLAGANRDDNNTPNNNNSPAPYLASNITPRSGSRQIRAETFHGTPTPAPTAANDRTSDGWDSSSGSRLGLGLTVAPSDAASRPTSMLADSSTDSADSKFFYASDAKNVQQQSQPSQQRPTSSQKPATFFYANGTVEPTRRTSPPSNTQIGNMPPLTADSSASKFFYANGQPDGPVKQPTPISSSASTLSTTSRPAPTSRPTSAYSVTTGPGLFPRPTSPIKQLGSPGQGFRTAMSPVSPNRVQATSPPGVAASDLGVGKGKRRISIETAPPLLRHQTEPQLTERPPLPKLTLSPNPSEQISPPLSPDPSQASLTMASILRAAEALEEKESEPSGVQSPTKSTFSDAAIQDLVVNARRERKVQDLEITNASLEAINRTLERQLRKQTSELRRFRRLSRSGRLSLNSIPNSRNVSAALTDPAINLSDLSEHEETDEEEDDDSMDDSFNSPPDSPSGLVESPAALRRKRDERRLQLDLTKHQEILVDSQKMNQSIKRCLNWTDLLIKEGQKALAYKVNVSDIKFGGRILTPLDEEEDASHANETTPPPTSEQSLEPSWMKGAQDRDSGIELQAGEGSQ</sequence>
<feature type="compositionally biased region" description="Polar residues" evidence="2">
    <location>
        <begin position="341"/>
        <end position="364"/>
    </location>
</feature>
<dbReference type="HOGENOM" id="CLU_012103_0_1_1"/>
<protein>
    <submittedName>
        <fullName evidence="3">Uncharacterized protein</fullName>
    </submittedName>
</protein>
<dbReference type="Proteomes" id="UP000039046">
    <property type="component" value="Unassembled WGS sequence"/>
</dbReference>
<gene>
    <name evidence="3" type="ORF">VHEMI03743</name>
</gene>
<feature type="compositionally biased region" description="Low complexity" evidence="2">
    <location>
        <begin position="108"/>
        <end position="122"/>
    </location>
</feature>
<keyword evidence="1" id="KW-0175">Coiled coil</keyword>
<evidence type="ECO:0000313" key="3">
    <source>
        <dbReference type="EMBL" id="CEJ85350.1"/>
    </source>
</evidence>
<dbReference type="EMBL" id="CDHN01000002">
    <property type="protein sequence ID" value="CEJ85350.1"/>
    <property type="molecule type" value="Genomic_DNA"/>
</dbReference>
<dbReference type="STRING" id="1531966.A0A0A1TBS5"/>
<feature type="compositionally biased region" description="Polar residues" evidence="2">
    <location>
        <begin position="131"/>
        <end position="143"/>
    </location>
</feature>
<feature type="coiled-coil region" evidence="1">
    <location>
        <begin position="410"/>
        <end position="444"/>
    </location>
</feature>
<reference evidence="3 4" key="1">
    <citation type="journal article" date="2015" name="Genome Announc.">
        <title>Draft Genome Sequence and Gene Annotation of the Entomopathogenic Fungus Verticillium hemipterigenum.</title>
        <authorList>
            <person name="Horn F."/>
            <person name="Habel A."/>
            <person name="Scharf D.H."/>
            <person name="Dworschak J."/>
            <person name="Brakhage A.A."/>
            <person name="Guthke R."/>
            <person name="Hertweck C."/>
            <person name="Linde J."/>
        </authorList>
    </citation>
    <scope>NUCLEOTIDE SEQUENCE [LARGE SCALE GENOMIC DNA]</scope>
</reference>
<name>A0A0A1TBS5_9HYPO</name>
<organism evidence="3 4">
    <name type="scientific">[Torrubiella] hemipterigena</name>
    <dbReference type="NCBI Taxonomy" id="1531966"/>
    <lineage>
        <taxon>Eukaryota</taxon>
        <taxon>Fungi</taxon>
        <taxon>Dikarya</taxon>
        <taxon>Ascomycota</taxon>
        <taxon>Pezizomycotina</taxon>
        <taxon>Sordariomycetes</taxon>
        <taxon>Hypocreomycetidae</taxon>
        <taxon>Hypocreales</taxon>
        <taxon>Clavicipitaceae</taxon>
        <taxon>Clavicipitaceae incertae sedis</taxon>
        <taxon>'Torrubiella' clade</taxon>
    </lineage>
</organism>
<feature type="compositionally biased region" description="Polar residues" evidence="2">
    <location>
        <begin position="189"/>
        <end position="199"/>
    </location>
</feature>
<feature type="region of interest" description="Disordered" evidence="2">
    <location>
        <begin position="1"/>
        <end position="364"/>
    </location>
</feature>
<accession>A0A0A1TBS5</accession>
<dbReference type="OrthoDB" id="2555519at2759"/>
<dbReference type="PANTHER" id="PTHR38701">
    <property type="entry name" value="CHROMOSOME 8, WHOLE GENOME SHOTGUN SEQUENCE"/>
    <property type="match status" value="1"/>
</dbReference>
<feature type="region of interest" description="Disordered" evidence="2">
    <location>
        <begin position="465"/>
        <end position="513"/>
    </location>
</feature>
<feature type="compositionally biased region" description="Acidic residues" evidence="2">
    <location>
        <begin position="477"/>
        <end position="491"/>
    </location>
</feature>
<feature type="compositionally biased region" description="Polar residues" evidence="2">
    <location>
        <begin position="382"/>
        <end position="392"/>
    </location>
</feature>
<feature type="compositionally biased region" description="Polar residues" evidence="2">
    <location>
        <begin position="74"/>
        <end position="83"/>
    </location>
</feature>
<feature type="region of interest" description="Disordered" evidence="2">
    <location>
        <begin position="580"/>
        <end position="624"/>
    </location>
</feature>
<feature type="compositionally biased region" description="Low complexity" evidence="2">
    <location>
        <begin position="227"/>
        <end position="252"/>
    </location>
</feature>
<evidence type="ECO:0000256" key="2">
    <source>
        <dbReference type="SAM" id="MobiDB-lite"/>
    </source>
</evidence>
<feature type="region of interest" description="Disordered" evidence="2">
    <location>
        <begin position="373"/>
        <end position="392"/>
    </location>
</feature>
<feature type="compositionally biased region" description="Polar residues" evidence="2">
    <location>
        <begin position="284"/>
        <end position="295"/>
    </location>
</feature>
<dbReference type="PANTHER" id="PTHR38701:SF1">
    <property type="entry name" value="UP-REGULATED DURING SEPTATION PROTEIN 1 DOMAIN-CONTAINING PROTEIN"/>
    <property type="match status" value="1"/>
</dbReference>